<keyword evidence="9" id="KW-1185">Reference proteome</keyword>
<proteinExistence type="inferred from homology"/>
<feature type="region of interest" description="Disordered" evidence="6">
    <location>
        <begin position="1"/>
        <end position="51"/>
    </location>
</feature>
<feature type="domain" description="ResB-like" evidence="7">
    <location>
        <begin position="566"/>
        <end position="631"/>
    </location>
</feature>
<dbReference type="PANTHER" id="PTHR31566:SF0">
    <property type="entry name" value="CYTOCHROME C BIOGENESIS PROTEIN CCS1, CHLOROPLASTIC"/>
    <property type="match status" value="1"/>
</dbReference>
<accession>A0AAX4PIR1</accession>
<evidence type="ECO:0000256" key="1">
    <source>
        <dbReference type="ARBA" id="ARBA00004141"/>
    </source>
</evidence>
<organism evidence="8 9">
    <name type="scientific">Chloropicon roscoffensis</name>
    <dbReference type="NCBI Taxonomy" id="1461544"/>
    <lineage>
        <taxon>Eukaryota</taxon>
        <taxon>Viridiplantae</taxon>
        <taxon>Chlorophyta</taxon>
        <taxon>Chloropicophyceae</taxon>
        <taxon>Chloropicales</taxon>
        <taxon>Chloropicaceae</taxon>
        <taxon>Chloropicon</taxon>
    </lineage>
</organism>
<evidence type="ECO:0000259" key="7">
    <source>
        <dbReference type="Pfam" id="PF05140"/>
    </source>
</evidence>
<dbReference type="InterPro" id="IPR007816">
    <property type="entry name" value="ResB-like_domain"/>
</dbReference>
<feature type="region of interest" description="Disordered" evidence="6">
    <location>
        <begin position="64"/>
        <end position="131"/>
    </location>
</feature>
<sequence length="644" mass="68266">MVPASVTGADMSRGGRPSRCLASSSAPQGLPARPQGRRRSRGPRVAALGRAERGVVVVVRAKPKVRKGSKAPRPFEISVERARTTARRRNRGDGDDGGKSNTKEGKEEGSPAQTQTVTVVGGPGPSKGAAASSPRKILFRRIVRRLANLKFAIGEIAVLAFMSALGTALEQNKAPDYYTSQLVEGHPIASDILGNVVLLLGFDHMYSSPLYLGLCALLTSSLMACSYNTQWPMVKVAQRWRFIEDPARVLKMSASHSIAAFSEGPSPTSGALAVKKASSVLRSKGYETFVKPAEDGRGEVLYAFKGLSGKFAPIGVHVSMVLVVLGASVSTTCGWHGSVMIEEGKEAPVREAMAPNSVLARLAGRPYRDEETGREINLRLNDFKIDYYPDGKVEQFYSDLSVTEGDGGADSRPEFTKLISVNNPLRFGSLTAYQTDWAVSGATVEVRVDSNAGGILSGAGGQGEDAGGVEEATATTSDSFEVFVPMVSLEGRLGEVGGRIWGGVLPVFVGGDGLGSSGDITNFTLVARDLQNVGVYGPDGQFKGIRRPGSNRELEVGPVTIKVLSLSSSSGLELKSDPGVPIVYTGFAFLMLTTVLSYVSHSQVWAHGSQDGELAIGGTTNRAKKEFQNEVGDVVRDLKAQLQG</sequence>
<evidence type="ECO:0000313" key="8">
    <source>
        <dbReference type="EMBL" id="WZN65788.1"/>
    </source>
</evidence>
<dbReference type="PANTHER" id="PTHR31566">
    <property type="entry name" value="CYTOCHROME C BIOGENESIS PROTEIN CCS1, CHLOROPLASTIC"/>
    <property type="match status" value="1"/>
</dbReference>
<keyword evidence="2" id="KW-0812">Transmembrane</keyword>
<keyword evidence="5" id="KW-0472">Membrane</keyword>
<evidence type="ECO:0000256" key="4">
    <source>
        <dbReference type="ARBA" id="ARBA00022989"/>
    </source>
</evidence>
<reference evidence="8 9" key="1">
    <citation type="submission" date="2024-03" db="EMBL/GenBank/DDBJ databases">
        <title>Complete genome sequence of the green alga Chloropicon roscoffensis RCC1871.</title>
        <authorList>
            <person name="Lemieux C."/>
            <person name="Pombert J.-F."/>
            <person name="Otis C."/>
            <person name="Turmel M."/>
        </authorList>
    </citation>
    <scope>NUCLEOTIDE SEQUENCE [LARGE SCALE GENOMIC DNA]</scope>
    <source>
        <strain evidence="8 9">RCC1871</strain>
    </source>
</reference>
<evidence type="ECO:0000256" key="6">
    <source>
        <dbReference type="SAM" id="MobiDB-lite"/>
    </source>
</evidence>
<evidence type="ECO:0000256" key="2">
    <source>
        <dbReference type="ARBA" id="ARBA00022692"/>
    </source>
</evidence>
<feature type="domain" description="ResB-like" evidence="7">
    <location>
        <begin position="149"/>
        <end position="451"/>
    </location>
</feature>
<feature type="compositionally biased region" description="Basic and acidic residues" evidence="6">
    <location>
        <begin position="91"/>
        <end position="109"/>
    </location>
</feature>
<dbReference type="InterPro" id="IPR023494">
    <property type="entry name" value="Cyt_c_bgen_Ccs1/CcsB/ResB"/>
</dbReference>
<evidence type="ECO:0000256" key="3">
    <source>
        <dbReference type="ARBA" id="ARBA00022748"/>
    </source>
</evidence>
<evidence type="ECO:0000256" key="5">
    <source>
        <dbReference type="ARBA" id="ARBA00023136"/>
    </source>
</evidence>
<dbReference type="GO" id="GO:0016020">
    <property type="term" value="C:membrane"/>
    <property type="evidence" value="ECO:0007669"/>
    <property type="project" value="UniProtKB-SubCell"/>
</dbReference>
<comment type="subcellular location">
    <subcellularLocation>
        <location evidence="1">Membrane</location>
        <topology evidence="1">Multi-pass membrane protein</topology>
    </subcellularLocation>
</comment>
<dbReference type="Pfam" id="PF05140">
    <property type="entry name" value="ResB"/>
    <property type="match status" value="2"/>
</dbReference>
<evidence type="ECO:0000313" key="9">
    <source>
        <dbReference type="Proteomes" id="UP001472866"/>
    </source>
</evidence>
<keyword evidence="3" id="KW-0201">Cytochrome c-type biogenesis</keyword>
<dbReference type="EMBL" id="CP151513">
    <property type="protein sequence ID" value="WZN65788.1"/>
    <property type="molecule type" value="Genomic_DNA"/>
</dbReference>
<dbReference type="HAMAP" id="MF_01392">
    <property type="entry name" value="CytC_Ccs1"/>
    <property type="match status" value="1"/>
</dbReference>
<dbReference type="AlphaFoldDB" id="A0AAX4PIR1"/>
<keyword evidence="4" id="KW-1133">Transmembrane helix</keyword>
<protein>
    <submittedName>
        <fullName evidence="8">Cytochrome c biogenesis protein Ccs1</fullName>
    </submittedName>
</protein>
<name>A0AAX4PIR1_9CHLO</name>
<dbReference type="Proteomes" id="UP001472866">
    <property type="component" value="Chromosome 13"/>
</dbReference>
<dbReference type="GO" id="GO:0017004">
    <property type="term" value="P:cytochrome complex assembly"/>
    <property type="evidence" value="ECO:0007669"/>
    <property type="project" value="UniProtKB-KW"/>
</dbReference>
<gene>
    <name evidence="8" type="ORF">HKI87_13g73500</name>
</gene>